<gene>
    <name evidence="1" type="ORF">SAMN04489866_104165</name>
</gene>
<proteinExistence type="predicted"/>
<evidence type="ECO:0000313" key="2">
    <source>
        <dbReference type="Proteomes" id="UP000198995"/>
    </source>
</evidence>
<dbReference type="Proteomes" id="UP000198995">
    <property type="component" value="Unassembled WGS sequence"/>
</dbReference>
<dbReference type="EMBL" id="FNAF01000004">
    <property type="protein sequence ID" value="SDD58088.1"/>
    <property type="molecule type" value="Genomic_DNA"/>
</dbReference>
<dbReference type="STRING" id="2741.SAMN04489866_104165"/>
<dbReference type="AlphaFoldDB" id="A0A1G6VX03"/>
<evidence type="ECO:0000313" key="1">
    <source>
        <dbReference type="EMBL" id="SDD58088.1"/>
    </source>
</evidence>
<reference evidence="1 2" key="1">
    <citation type="submission" date="2016-10" db="EMBL/GenBank/DDBJ databases">
        <authorList>
            <person name="de Groot N.N."/>
        </authorList>
    </citation>
    <scope>NUCLEOTIDE SEQUENCE [LARGE SCALE GENOMIC DNA]</scope>
    <source>
        <strain evidence="1 2">DSM 20475</strain>
    </source>
</reference>
<dbReference type="SUPFAM" id="SSF53335">
    <property type="entry name" value="S-adenosyl-L-methionine-dependent methyltransferases"/>
    <property type="match status" value="1"/>
</dbReference>
<dbReference type="Gene3D" id="3.40.50.150">
    <property type="entry name" value="Vaccinia Virus protein VP39"/>
    <property type="match status" value="1"/>
</dbReference>
<accession>A0A1G6VX03</accession>
<keyword evidence="2" id="KW-1185">Reference proteome</keyword>
<evidence type="ECO:0008006" key="3">
    <source>
        <dbReference type="Google" id="ProtNLM"/>
    </source>
</evidence>
<name>A0A1G6VX03_PEPNI</name>
<protein>
    <recommendedName>
        <fullName evidence="3">Methyltransferase domain-containing protein</fullName>
    </recommendedName>
</protein>
<sequence>MQILDACCGSRMFWWEKDRKDVIFQDNRCLETTLSDGRQLTVSPSHFGDFRRMDFSDNTFDLIVFDPPHLIEAGQSSWLAQKYGVLNRETWRSDLKAGFEECLRVLKPTGTLIVKWCEEQIKTKEFLAAIGRKPLFGDKRAKTRWMVFVKGV</sequence>
<dbReference type="InterPro" id="IPR029063">
    <property type="entry name" value="SAM-dependent_MTases_sf"/>
</dbReference>
<organism evidence="1 2">
    <name type="scientific">Peptococcus niger</name>
    <dbReference type="NCBI Taxonomy" id="2741"/>
    <lineage>
        <taxon>Bacteria</taxon>
        <taxon>Bacillati</taxon>
        <taxon>Bacillota</taxon>
        <taxon>Clostridia</taxon>
        <taxon>Eubacteriales</taxon>
        <taxon>Peptococcaceae</taxon>
        <taxon>Peptococcus</taxon>
    </lineage>
</organism>
<dbReference type="RefSeq" id="WP_423230818.1">
    <property type="nucleotide sequence ID" value="NZ_FNAF01000004.1"/>
</dbReference>